<feature type="compositionally biased region" description="Basic residues" evidence="1">
    <location>
        <begin position="156"/>
        <end position="173"/>
    </location>
</feature>
<name>A0A5B8MLF3_9CHLO</name>
<organism evidence="3 4">
    <name type="scientific">Chloropicon primus</name>
    <dbReference type="NCBI Taxonomy" id="1764295"/>
    <lineage>
        <taxon>Eukaryota</taxon>
        <taxon>Viridiplantae</taxon>
        <taxon>Chlorophyta</taxon>
        <taxon>Chloropicophyceae</taxon>
        <taxon>Chloropicales</taxon>
        <taxon>Chloropicaceae</taxon>
        <taxon>Chloropicon</taxon>
    </lineage>
</organism>
<dbReference type="Proteomes" id="UP000316726">
    <property type="component" value="Chromosome 4"/>
</dbReference>
<evidence type="ECO:0000313" key="3">
    <source>
        <dbReference type="EMBL" id="QDZ20814.1"/>
    </source>
</evidence>
<accession>A0A5B8MLF3</accession>
<feature type="region of interest" description="Disordered" evidence="1">
    <location>
        <begin position="292"/>
        <end position="317"/>
    </location>
</feature>
<proteinExistence type="predicted"/>
<protein>
    <submittedName>
        <fullName evidence="3">Uncharacterized protein</fullName>
    </submittedName>
</protein>
<feature type="compositionally biased region" description="Polar residues" evidence="1">
    <location>
        <begin position="128"/>
        <end position="137"/>
    </location>
</feature>
<feature type="chain" id="PRO_5022699202" evidence="2">
    <location>
        <begin position="21"/>
        <end position="1294"/>
    </location>
</feature>
<evidence type="ECO:0000256" key="1">
    <source>
        <dbReference type="SAM" id="MobiDB-lite"/>
    </source>
</evidence>
<feature type="region of interest" description="Disordered" evidence="1">
    <location>
        <begin position="55"/>
        <end position="76"/>
    </location>
</feature>
<evidence type="ECO:0000256" key="2">
    <source>
        <dbReference type="SAM" id="SignalP"/>
    </source>
</evidence>
<keyword evidence="2" id="KW-0732">Signal</keyword>
<keyword evidence="4" id="KW-1185">Reference proteome</keyword>
<feature type="region of interest" description="Disordered" evidence="1">
    <location>
        <begin position="117"/>
        <end position="173"/>
    </location>
</feature>
<sequence length="1294" mass="127214">MLAVLVLAALAGTAVPPIQGATPASTRTGRVADPVQPWSPVARATSRHHRQLLGITSSESSSESSTTGFALNGQSASFGTRASGEVAKDGDNAVSDSSSDATLDIVSMVGEIASDAKSVAAQPEGEASTHSRATAVTTKRADTDAIAHAKVSALPRQHHSSKSSKKKASPSKGKKAFADATGFAIAEGLGPGQTTTSISSLASLIAEEVADDGRKGFATGRAKGQTELAGMARTDDWSPLVSVSDSAIRLDAHADPAGSTDATAHVAGESFSLGHLVQQFAHSAGMADAFDTASAKDKGPSSESQSDADAAGSATGSATTITGENLAKTVVGVGAGAGAYADAGNAGGLGGGADGTSRGSGGGYAEAIAEPHQVGSGNPEAVTMKYADLYTEAGSSVDAEAIGPNMFADISVGAHQAAGGSTESSSLFGRTFVTGDTVADASALAGQGSSVGYVLMGAGSMGGVSTESGILAVSEGPPRYGASSTFVGGYADVASASSTLPPAYTAGAGTMGEAMFDLDSQASAISQWKSDAPSVSSIQGTIGASIESESGFDSSSGTAVEADSKVGGRAQSSSVEEGDETYVRHQSAGNAATNAVSSAFGDGKDAWKTGTATVGGMATEAAIDAHSGVESFAHPDDVWKAPPLLTMGQTDTTVESRSGSATSLDTDGIATGLGDAPASETYGSAGSMASEGHAYNHAVSGLMSNTWSETLVGAGAAQEGHVVPYDIHGYPYIYGDDWKVLDYPGTAFGTALGGATGLGTVVLAQESEWGTRVNGGAASDAVAAAGAEDFLAASKYGSVAVSDAGAAASGEGRGYGSTLYDGVVDAWNRGMIYARGQGNANVANAAGTEAADFTKLGVGIAGGAARGGGLAEVSAENAWYGHGGSSGAAVGAAEAENFGMSVVDDARAGEGTGDPDVSFSLQDGLGAGTGYASVAIYPTKEIQPTQPKGVVSALVKSDGFTTGLAGTSMGFFDTGDVLTHAGAFIGAASAEGSNNIVGHDPIANLEVDSVASGNAEVVLATDGTQYGRTRNFADNVGVAFTNADWGEGGETDTASSAFSMSAILHPGEYFREPGFLSIDQHNFLHANVGGSKAFGYGIGSGAGTASADERFRSIDGRARGSGIGMGTSVAGGINVDGFDLSGAVALGGGVGTGFTSATGKVNPNPYDQDGQVMTINLGAGGSSVKTVGHATGQATGGGGAGGSGDFVLGESMGLDYLGAMAHASGNGHGSAAVRVPSAVDAGVLEEVGASGYGYGNGGAEASRDESQDPVIVGSGTLYGSGAAVMITGINRDES</sequence>
<evidence type="ECO:0000313" key="4">
    <source>
        <dbReference type="Proteomes" id="UP000316726"/>
    </source>
</evidence>
<feature type="compositionally biased region" description="Low complexity" evidence="1">
    <location>
        <begin position="301"/>
        <end position="317"/>
    </location>
</feature>
<feature type="compositionally biased region" description="Low complexity" evidence="1">
    <location>
        <begin position="547"/>
        <end position="557"/>
    </location>
</feature>
<gene>
    <name evidence="3" type="ORF">A3770_04p33320</name>
</gene>
<dbReference type="EMBL" id="CP031037">
    <property type="protein sequence ID" value="QDZ20814.1"/>
    <property type="molecule type" value="Genomic_DNA"/>
</dbReference>
<feature type="compositionally biased region" description="Low complexity" evidence="1">
    <location>
        <begin position="56"/>
        <end position="67"/>
    </location>
</feature>
<feature type="signal peptide" evidence="2">
    <location>
        <begin position="1"/>
        <end position="20"/>
    </location>
</feature>
<reference evidence="3 4" key="1">
    <citation type="submission" date="2018-07" db="EMBL/GenBank/DDBJ databases">
        <title>The complete nuclear genome of the prasinophyte Chloropicon primus (CCMP1205).</title>
        <authorList>
            <person name="Pombert J.-F."/>
            <person name="Otis C."/>
            <person name="Turmel M."/>
            <person name="Lemieux C."/>
        </authorList>
    </citation>
    <scope>NUCLEOTIDE SEQUENCE [LARGE SCALE GENOMIC DNA]</scope>
    <source>
        <strain evidence="3 4">CCMP1205</strain>
    </source>
</reference>
<feature type="region of interest" description="Disordered" evidence="1">
    <location>
        <begin position="547"/>
        <end position="581"/>
    </location>
</feature>